<dbReference type="Proteomes" id="UP001500635">
    <property type="component" value="Unassembled WGS sequence"/>
</dbReference>
<feature type="compositionally biased region" description="Low complexity" evidence="1">
    <location>
        <begin position="142"/>
        <end position="153"/>
    </location>
</feature>
<keyword evidence="4" id="KW-1185">Reference proteome</keyword>
<feature type="region of interest" description="Disordered" evidence="1">
    <location>
        <begin position="467"/>
        <end position="510"/>
    </location>
</feature>
<comment type="caution">
    <text evidence="3">The sequence shown here is derived from an EMBL/GenBank/DDBJ whole genome shotgun (WGS) entry which is preliminary data.</text>
</comment>
<feature type="region of interest" description="Disordered" evidence="1">
    <location>
        <begin position="142"/>
        <end position="167"/>
    </location>
</feature>
<keyword evidence="2" id="KW-1133">Transmembrane helix</keyword>
<evidence type="ECO:0000313" key="4">
    <source>
        <dbReference type="Proteomes" id="UP001500635"/>
    </source>
</evidence>
<feature type="transmembrane region" description="Helical" evidence="2">
    <location>
        <begin position="378"/>
        <end position="400"/>
    </location>
</feature>
<dbReference type="InterPro" id="IPR012507">
    <property type="entry name" value="YibE_F"/>
</dbReference>
<evidence type="ECO:0000313" key="3">
    <source>
        <dbReference type="EMBL" id="GAA4383383.1"/>
    </source>
</evidence>
<dbReference type="PANTHER" id="PTHR41771:SF1">
    <property type="entry name" value="MEMBRANE PROTEIN"/>
    <property type="match status" value="1"/>
</dbReference>
<feature type="transmembrane region" description="Helical" evidence="2">
    <location>
        <begin position="33"/>
        <end position="54"/>
    </location>
</feature>
<name>A0ABP8J1N4_9ACTN</name>
<sequence length="510" mass="52590">MSPDQHEHHEPESTLHTHNLAPVSLGRVASRTVVGLLVVVGIAVVIGAIVLWPAHLRVSLPGVPGASPTYGGTVEQQVVGDCDFTVAANGTVASSEPDLKANPQGGCLNSSVRITDGPDKGAWTEFSVGTLRVSTSLTPGAATATPVGAGSSGVDTSRPATPGIGQPNLTPGTHIRMGYTPGQNGAAPSYQFYDYARTVALWVWGLLFAAVVIAVAVWRGLRALIGLAVAAVVVVGFALPAILEGHSAVWVALVASAAILFAVLYLAHGLSLRTSAALLGTLTALAMSALLSWLAVMTTHVTGLSSDDATNLQAYSSTVSISGILLAGFVIGALGVLNDVTITQASAVFELAHLSPKSSRRRTFWSAMRVGRDHIASTVYTLVFAYVGSALPLLLLFSIAGRPLTEVLTSDTVAIELLRAFVGGIGLALSVPLTTAIAVLLAKPRRAAVSEAAIERFATAYPALDISDVPVRPPRPAPRRAPSAPHSAPSAPQQQAPPEPRGGGRHSLPE</sequence>
<accession>A0ABP8J1N4</accession>
<proteinExistence type="predicted"/>
<dbReference type="PANTHER" id="PTHR41771">
    <property type="entry name" value="MEMBRANE PROTEIN-RELATED"/>
    <property type="match status" value="1"/>
</dbReference>
<keyword evidence="2" id="KW-0472">Membrane</keyword>
<dbReference type="Pfam" id="PF07907">
    <property type="entry name" value="YibE_F"/>
    <property type="match status" value="1"/>
</dbReference>
<gene>
    <name evidence="3" type="ORF">GCM10023147_02500</name>
</gene>
<dbReference type="EMBL" id="BAABFR010000002">
    <property type="protein sequence ID" value="GAA4383383.1"/>
    <property type="molecule type" value="Genomic_DNA"/>
</dbReference>
<feature type="transmembrane region" description="Helical" evidence="2">
    <location>
        <begin position="224"/>
        <end position="243"/>
    </location>
</feature>
<feature type="transmembrane region" description="Helical" evidence="2">
    <location>
        <begin position="420"/>
        <end position="442"/>
    </location>
</feature>
<protein>
    <submittedName>
        <fullName evidence="3">YibE/F family protein</fullName>
    </submittedName>
</protein>
<feature type="transmembrane region" description="Helical" evidence="2">
    <location>
        <begin position="276"/>
        <end position="295"/>
    </location>
</feature>
<organism evidence="3 4">
    <name type="scientific">Tsukamurella soli</name>
    <dbReference type="NCBI Taxonomy" id="644556"/>
    <lineage>
        <taxon>Bacteria</taxon>
        <taxon>Bacillati</taxon>
        <taxon>Actinomycetota</taxon>
        <taxon>Actinomycetes</taxon>
        <taxon>Mycobacteriales</taxon>
        <taxon>Tsukamurellaceae</taxon>
        <taxon>Tsukamurella</taxon>
    </lineage>
</organism>
<feature type="transmembrane region" description="Helical" evidence="2">
    <location>
        <begin position="315"/>
        <end position="337"/>
    </location>
</feature>
<keyword evidence="2" id="KW-0812">Transmembrane</keyword>
<feature type="transmembrane region" description="Helical" evidence="2">
    <location>
        <begin position="199"/>
        <end position="217"/>
    </location>
</feature>
<feature type="transmembrane region" description="Helical" evidence="2">
    <location>
        <begin position="249"/>
        <end position="267"/>
    </location>
</feature>
<reference evidence="4" key="1">
    <citation type="journal article" date="2019" name="Int. J. Syst. Evol. Microbiol.">
        <title>The Global Catalogue of Microorganisms (GCM) 10K type strain sequencing project: providing services to taxonomists for standard genome sequencing and annotation.</title>
        <authorList>
            <consortium name="The Broad Institute Genomics Platform"/>
            <consortium name="The Broad Institute Genome Sequencing Center for Infectious Disease"/>
            <person name="Wu L."/>
            <person name="Ma J."/>
        </authorList>
    </citation>
    <scope>NUCLEOTIDE SEQUENCE [LARGE SCALE GENOMIC DNA]</scope>
    <source>
        <strain evidence="4">JCM 17688</strain>
    </source>
</reference>
<feature type="compositionally biased region" description="Low complexity" evidence="1">
    <location>
        <begin position="480"/>
        <end position="494"/>
    </location>
</feature>
<evidence type="ECO:0000256" key="1">
    <source>
        <dbReference type="SAM" id="MobiDB-lite"/>
    </source>
</evidence>
<evidence type="ECO:0000256" key="2">
    <source>
        <dbReference type="SAM" id="Phobius"/>
    </source>
</evidence>
<dbReference type="RefSeq" id="WP_344989730.1">
    <property type="nucleotide sequence ID" value="NZ_BAABFR010000002.1"/>
</dbReference>